<organism evidence="2 4">
    <name type="scientific">Legionella feeleii</name>
    <dbReference type="NCBI Taxonomy" id="453"/>
    <lineage>
        <taxon>Bacteria</taxon>
        <taxon>Pseudomonadati</taxon>
        <taxon>Pseudomonadota</taxon>
        <taxon>Gammaproteobacteria</taxon>
        <taxon>Legionellales</taxon>
        <taxon>Legionellaceae</taxon>
        <taxon>Legionella</taxon>
    </lineage>
</organism>
<proteinExistence type="predicted"/>
<sequence>MKKIIQLSLTGALFFSVFSASVFADAEEKDNNKLPLGCRDTGYEFELKTLHLLPGKSGDRQSMYFLFNTLGQPVSLYQMRDEESSRSMYLNHAIHPRQWAVLSTSEKQVKFICTVPDKKSRYGKIVDCSESLTICEYTNVRYGMNNRGNYWIVNSNTRNGALREVVRYGIIPAQ</sequence>
<reference evidence="3 5" key="2">
    <citation type="submission" date="2018-06" db="EMBL/GenBank/DDBJ databases">
        <authorList>
            <consortium name="Pathogen Informatics"/>
            <person name="Doyle S."/>
        </authorList>
    </citation>
    <scope>NUCLEOTIDE SEQUENCE [LARGE SCALE GENOMIC DNA]</scope>
    <source>
        <strain evidence="3 5">NCTC12022</strain>
    </source>
</reference>
<evidence type="ECO:0000313" key="5">
    <source>
        <dbReference type="Proteomes" id="UP000251942"/>
    </source>
</evidence>
<dbReference type="EMBL" id="LNYB01000081">
    <property type="protein sequence ID" value="KTC96295.1"/>
    <property type="molecule type" value="Genomic_DNA"/>
</dbReference>
<reference evidence="2 4" key="1">
    <citation type="submission" date="2015-11" db="EMBL/GenBank/DDBJ databases">
        <title>Genomic analysis of 38 Legionella species identifies large and diverse effector repertoires.</title>
        <authorList>
            <person name="Burstein D."/>
            <person name="Amaro F."/>
            <person name="Zusman T."/>
            <person name="Lifshitz Z."/>
            <person name="Cohen O."/>
            <person name="Gilbert J.A."/>
            <person name="Pupko T."/>
            <person name="Shuman H.A."/>
            <person name="Segal G."/>
        </authorList>
    </citation>
    <scope>NUCLEOTIDE SEQUENCE [LARGE SCALE GENOMIC DNA]</scope>
    <source>
        <strain evidence="2 4">WO-44C</strain>
    </source>
</reference>
<evidence type="ECO:0000313" key="2">
    <source>
        <dbReference type="EMBL" id="KTC96295.1"/>
    </source>
</evidence>
<protein>
    <submittedName>
        <fullName evidence="2">Enhanced entry protein EnhB</fullName>
    </submittedName>
</protein>
<accession>A0A0W0TL49</accession>
<feature type="signal peptide" evidence="1">
    <location>
        <begin position="1"/>
        <end position="24"/>
    </location>
</feature>
<evidence type="ECO:0000256" key="1">
    <source>
        <dbReference type="SAM" id="SignalP"/>
    </source>
</evidence>
<dbReference type="AlphaFoldDB" id="A0A0W0TL49"/>
<dbReference type="STRING" id="453.Lfee_2093"/>
<evidence type="ECO:0000313" key="4">
    <source>
        <dbReference type="Proteomes" id="UP000054698"/>
    </source>
</evidence>
<name>A0A0W0TL49_9GAMM</name>
<dbReference type="Proteomes" id="UP000251942">
    <property type="component" value="Unassembled WGS sequence"/>
</dbReference>
<dbReference type="EMBL" id="UASS01000039">
    <property type="protein sequence ID" value="SPX62589.1"/>
    <property type="molecule type" value="Genomic_DNA"/>
</dbReference>
<evidence type="ECO:0000313" key="3">
    <source>
        <dbReference type="EMBL" id="SPX62589.1"/>
    </source>
</evidence>
<feature type="chain" id="PRO_5036299228" evidence="1">
    <location>
        <begin position="25"/>
        <end position="174"/>
    </location>
</feature>
<dbReference type="OrthoDB" id="5644080at2"/>
<dbReference type="Proteomes" id="UP000054698">
    <property type="component" value="Unassembled WGS sequence"/>
</dbReference>
<dbReference type="RefSeq" id="WP_058446561.1">
    <property type="nucleotide sequence ID" value="NZ_CAAAHT010000001.1"/>
</dbReference>
<dbReference type="PATRIC" id="fig|453.4.peg.2293"/>
<keyword evidence="4" id="KW-1185">Reference proteome</keyword>
<keyword evidence="1" id="KW-0732">Signal</keyword>
<gene>
    <name evidence="2" type="primary">enhB_1</name>
    <name evidence="2" type="ORF">Lfee_2093</name>
    <name evidence="3" type="ORF">NCTC12022_03351</name>
</gene>